<keyword evidence="3" id="KW-1185">Reference proteome</keyword>
<proteinExistence type="predicted"/>
<dbReference type="InterPro" id="IPR018490">
    <property type="entry name" value="cNMP-bd_dom_sf"/>
</dbReference>
<accession>A0ABT7CXA2</accession>
<dbReference type="CDD" id="cd00038">
    <property type="entry name" value="CAP_ED"/>
    <property type="match status" value="1"/>
</dbReference>
<protein>
    <submittedName>
        <fullName evidence="2">Crp/Fnr family transcriptional regulator</fullName>
    </submittedName>
</protein>
<name>A0ABT7CXA2_9BACT</name>
<evidence type="ECO:0000259" key="1">
    <source>
        <dbReference type="Pfam" id="PF00027"/>
    </source>
</evidence>
<dbReference type="InterPro" id="IPR014710">
    <property type="entry name" value="RmlC-like_jellyroll"/>
</dbReference>
<sequence length="191" mass="22865">MKHEALLRHIRRYVELNEEEQDLIGVYSSIQEFRKKDFLLHLDQTCSAHFFVAKGCLRAFLINEKGQEQITQFAIENWWITNYDSLDNQIPSSLAIQAVENTEVIRIHKNDYEMLLHKIPKLERYFRLVLQKAYGASQRRIQYIYTLSGEERYHHFNESFPEFVQRIPQYMLASYLGFTPEFLSKIRAKKI</sequence>
<reference evidence="2 3" key="1">
    <citation type="submission" date="2023-05" db="EMBL/GenBank/DDBJ databases">
        <authorList>
            <person name="Zhang X."/>
        </authorList>
    </citation>
    <scope>NUCLEOTIDE SEQUENCE [LARGE SCALE GENOMIC DNA]</scope>
    <source>
        <strain evidence="2 3">DM2B3-1</strain>
    </source>
</reference>
<dbReference type="Proteomes" id="UP001228581">
    <property type="component" value="Unassembled WGS sequence"/>
</dbReference>
<evidence type="ECO:0000313" key="2">
    <source>
        <dbReference type="EMBL" id="MDJ1498372.1"/>
    </source>
</evidence>
<dbReference type="InterPro" id="IPR000595">
    <property type="entry name" value="cNMP-bd_dom"/>
</dbReference>
<comment type="caution">
    <text evidence="2">The sequence shown here is derived from an EMBL/GenBank/DDBJ whole genome shotgun (WGS) entry which is preliminary data.</text>
</comment>
<dbReference type="RefSeq" id="WP_314004747.1">
    <property type="nucleotide sequence ID" value="NZ_JASJOR010000003.1"/>
</dbReference>
<organism evidence="2 3">
    <name type="scientific">Xanthocytophaga flava</name>
    <dbReference type="NCBI Taxonomy" id="3048013"/>
    <lineage>
        <taxon>Bacteria</taxon>
        <taxon>Pseudomonadati</taxon>
        <taxon>Bacteroidota</taxon>
        <taxon>Cytophagia</taxon>
        <taxon>Cytophagales</taxon>
        <taxon>Rhodocytophagaceae</taxon>
        <taxon>Xanthocytophaga</taxon>
    </lineage>
</organism>
<feature type="domain" description="Cyclic nucleotide-binding" evidence="1">
    <location>
        <begin position="31"/>
        <end position="116"/>
    </location>
</feature>
<dbReference type="SUPFAM" id="SSF51206">
    <property type="entry name" value="cAMP-binding domain-like"/>
    <property type="match status" value="1"/>
</dbReference>
<dbReference type="EMBL" id="JASJOT010000045">
    <property type="protein sequence ID" value="MDJ1498372.1"/>
    <property type="molecule type" value="Genomic_DNA"/>
</dbReference>
<dbReference type="Gene3D" id="2.60.120.10">
    <property type="entry name" value="Jelly Rolls"/>
    <property type="match status" value="1"/>
</dbReference>
<evidence type="ECO:0000313" key="3">
    <source>
        <dbReference type="Proteomes" id="UP001228581"/>
    </source>
</evidence>
<gene>
    <name evidence="2" type="ORF">QNI19_35890</name>
</gene>
<dbReference type="Pfam" id="PF00027">
    <property type="entry name" value="cNMP_binding"/>
    <property type="match status" value="1"/>
</dbReference>